<dbReference type="Proteomes" id="UP000217334">
    <property type="component" value="Chromosome"/>
</dbReference>
<proteinExistence type="predicted"/>
<name>A0A250EZJ8_CAPSP</name>
<dbReference type="EMBL" id="CP022383">
    <property type="protein sequence ID" value="ATA78319.1"/>
    <property type="molecule type" value="Genomic_DNA"/>
</dbReference>
<protein>
    <submittedName>
        <fullName evidence="1">Uncharacterized protein</fullName>
    </submittedName>
</protein>
<evidence type="ECO:0000313" key="2">
    <source>
        <dbReference type="Proteomes" id="UP000217334"/>
    </source>
</evidence>
<evidence type="ECO:0000313" key="1">
    <source>
        <dbReference type="EMBL" id="ATA78319.1"/>
    </source>
</evidence>
<gene>
    <name evidence="1" type="ORF">CGC59_00935</name>
</gene>
<reference evidence="2" key="1">
    <citation type="submission" date="2017-06" db="EMBL/GenBank/DDBJ databases">
        <title>Capnocytophaga spp. assemblies.</title>
        <authorList>
            <person name="Gulvik C.A."/>
        </authorList>
    </citation>
    <scope>NUCLEOTIDE SEQUENCE [LARGE SCALE GENOMIC DNA]</scope>
    <source>
        <strain evidence="2">H4486</strain>
    </source>
</reference>
<organism evidence="1 2">
    <name type="scientific">Capnocytophaga sputigena</name>
    <dbReference type="NCBI Taxonomy" id="1019"/>
    <lineage>
        <taxon>Bacteria</taxon>
        <taxon>Pseudomonadati</taxon>
        <taxon>Bacteroidota</taxon>
        <taxon>Flavobacteriia</taxon>
        <taxon>Flavobacteriales</taxon>
        <taxon>Flavobacteriaceae</taxon>
        <taxon>Capnocytophaga</taxon>
    </lineage>
</organism>
<accession>A0A250EZJ8</accession>
<dbReference type="RefSeq" id="WP_095900544.1">
    <property type="nucleotide sequence ID" value="NZ_CAUSDJ010000105.1"/>
</dbReference>
<sequence>MLYELTAALAISFRVDYDQENGMVTTFEIFSTERIYDHKFIINSEYYAITFDYVKPKEKGQIVDTSPHITTTYYTDLEGNRITKGAIGQEIYLVVEGHNLSGEKVTLNLSDPEIDFEYQGKHLTNDILENHTFSGNTEHIKLKVVEQKNE</sequence>
<dbReference type="AlphaFoldDB" id="A0A250EZJ8"/>